<dbReference type="EMBL" id="JACWZY010000038">
    <property type="protein sequence ID" value="MBD2704845.1"/>
    <property type="molecule type" value="Genomic_DNA"/>
</dbReference>
<gene>
    <name evidence="2" type="ORF">IC229_29710</name>
</gene>
<feature type="transmembrane region" description="Helical" evidence="1">
    <location>
        <begin position="20"/>
        <end position="38"/>
    </location>
</feature>
<keyword evidence="1" id="KW-0472">Membrane</keyword>
<comment type="caution">
    <text evidence="2">The sequence shown here is derived from an EMBL/GenBank/DDBJ whole genome shotgun (WGS) entry which is preliminary data.</text>
</comment>
<name>A0A927GA69_9BACT</name>
<organism evidence="2 3">
    <name type="scientific">Spirosoma profusum</name>
    <dbReference type="NCBI Taxonomy" id="2771354"/>
    <lineage>
        <taxon>Bacteria</taxon>
        <taxon>Pseudomonadati</taxon>
        <taxon>Bacteroidota</taxon>
        <taxon>Cytophagia</taxon>
        <taxon>Cytophagales</taxon>
        <taxon>Cytophagaceae</taxon>
        <taxon>Spirosoma</taxon>
    </lineage>
</organism>
<dbReference type="Proteomes" id="UP000598820">
    <property type="component" value="Unassembled WGS sequence"/>
</dbReference>
<keyword evidence="1" id="KW-0812">Transmembrane</keyword>
<evidence type="ECO:0000313" key="3">
    <source>
        <dbReference type="Proteomes" id="UP000598820"/>
    </source>
</evidence>
<protein>
    <submittedName>
        <fullName evidence="2">Uncharacterized protein</fullName>
    </submittedName>
</protein>
<proteinExistence type="predicted"/>
<keyword evidence="1" id="KW-1133">Transmembrane helix</keyword>
<keyword evidence="3" id="KW-1185">Reference proteome</keyword>
<sequence length="51" mass="6108">MKYTPHSPKPDSIRRLRRSLRLWLLVLSLLALAVVWYFQYKLSLLEQTLPP</sequence>
<accession>A0A927GA69</accession>
<evidence type="ECO:0000256" key="1">
    <source>
        <dbReference type="SAM" id="Phobius"/>
    </source>
</evidence>
<evidence type="ECO:0000313" key="2">
    <source>
        <dbReference type="EMBL" id="MBD2704845.1"/>
    </source>
</evidence>
<dbReference type="RefSeq" id="WP_190891751.1">
    <property type="nucleotide sequence ID" value="NZ_JACWZY010000038.1"/>
</dbReference>
<dbReference type="AlphaFoldDB" id="A0A927GA69"/>
<reference evidence="2" key="1">
    <citation type="submission" date="2020-09" db="EMBL/GenBank/DDBJ databases">
        <authorList>
            <person name="Kim M.K."/>
        </authorList>
    </citation>
    <scope>NUCLEOTIDE SEQUENCE</scope>
    <source>
        <strain evidence="2">BT702</strain>
    </source>
</reference>